<feature type="transmembrane region" description="Helical" evidence="1">
    <location>
        <begin position="826"/>
        <end position="845"/>
    </location>
</feature>
<sequence>MRLLLVVLVLAAVGLAYVLPTEALDTFYWASPGAVRVLGADGASLFSLDAVFPLVATDAVGKCFAVANRPYVYYTQTQGVAVTISIPTTATLSDDLINALRQYGVSLTSKTVPIILNLTLPLPPVALAGVYKSTLVSLHTPYGYPLWATSLGPQVNATAVATNCVDVAVGTMGGEVYVLRNGKVVSKASLPSPVTALAYSRDGGALYAGTMGGEVYKVEGSSVSKVFSCPGSVLGLAVLLDGSPVAACFSKVDVPKVYVAPYGLEFAPAVAVEYGIDTPRVPFAVSQNGEWVFVGTFGELVAIRRGSVAWRAPLPAPPLSVYSSGDGSIVAVGTLGGHVVVFKEGREVARISAGRPVTSLAASFNGRALAYETWDSVTPVRLASVRIVPDAPQQCLPVDVVVRAGEAVYAYSVSGAQDVLVPVSKISVEPQFKYLGDVRCRPLRNVTLEVTGDLAEHVPVRYALEYRISVEPAGLVRGPAWASGPAAFYAEPRVEIPVYNSPVSTGVLRLVGWVVDGRRLDVPTPSLTVNVDKPVSVKAVYRVELPPYVQINATARLRLDLVVVFDGSGNVVASGPAPEVSAYPVSAQGVYVPQALVSTSWPASVNGSTQLWADVGSTVVFKAPEFYDFRNGTRLAFVGWAGLEFTPEERALEVVRTVQGPLSLRPKYVVQYRVWTAPPAYVANPPNATWVERGANVTVSIPTPIESRGNVRTVLAQWVINGRPAGSQVPLVVRVDRPLNITYTTKRQYLVYFTSAYGQVPPQMWVDEGGVAGVVPTPMDVWSPPPLHWVFAGWRDKATGTVYNYPQMPVVVASTTFEAVWSLDPVPLVAVGGGAAGAAFLVWFIRRRRLAKLTAEVEKL</sequence>
<reference evidence="2" key="1">
    <citation type="submission" date="2007-02" db="EMBL/GenBank/DDBJ databases">
        <title>Complete sequence of Pyrobaculum calidifontis JCM 11548.</title>
        <authorList>
            <consortium name="US DOE Joint Genome Institute"/>
            <person name="Copeland A."/>
            <person name="Lucas S."/>
            <person name="Lapidus A."/>
            <person name="Barry K."/>
            <person name="Glavina del Rio T."/>
            <person name="Dalin E."/>
            <person name="Tice H."/>
            <person name="Pitluck S."/>
            <person name="Chain P."/>
            <person name="Malfatti S."/>
            <person name="Shin M."/>
            <person name="Vergez L."/>
            <person name="Schmutz J."/>
            <person name="Larimer F."/>
            <person name="Land M."/>
            <person name="Hauser L."/>
            <person name="Kyrpides N."/>
            <person name="Mikhailova N."/>
            <person name="Cozen A.E."/>
            <person name="Fitz-Gibbon S.T."/>
            <person name="House C.H."/>
            <person name="Saltikov C."/>
            <person name="Lowe T.M."/>
            <person name="Richardson P."/>
        </authorList>
    </citation>
    <scope>NUCLEOTIDE SEQUENCE [LARGE SCALE GENOMIC DNA]</scope>
    <source>
        <strain evidence="2">JCM 11548</strain>
    </source>
</reference>
<evidence type="ECO:0000313" key="2">
    <source>
        <dbReference type="EMBL" id="ABO07530.1"/>
    </source>
</evidence>
<gene>
    <name evidence="2" type="ordered locus">Pcal_0090</name>
</gene>
<dbReference type="InterPro" id="IPR011047">
    <property type="entry name" value="Quinoprotein_ADH-like_sf"/>
</dbReference>
<dbReference type="Gene3D" id="2.130.10.10">
    <property type="entry name" value="YVTN repeat-like/Quinoprotein amine dehydrogenase"/>
    <property type="match status" value="1"/>
</dbReference>
<dbReference type="KEGG" id="pcl:Pcal_0090"/>
<keyword evidence="1" id="KW-0812">Transmembrane</keyword>
<dbReference type="HOGENOM" id="CLU_343767_0_0_2"/>
<accession>A3MSB3</accession>
<evidence type="ECO:0000313" key="3">
    <source>
        <dbReference type="Proteomes" id="UP000001431"/>
    </source>
</evidence>
<proteinExistence type="predicted"/>
<keyword evidence="1" id="KW-1133">Transmembrane helix</keyword>
<organism evidence="2 3">
    <name type="scientific">Pyrobaculum calidifontis (strain DSM 21063 / JCM 11548 / VA1)</name>
    <dbReference type="NCBI Taxonomy" id="410359"/>
    <lineage>
        <taxon>Archaea</taxon>
        <taxon>Thermoproteota</taxon>
        <taxon>Thermoprotei</taxon>
        <taxon>Thermoproteales</taxon>
        <taxon>Thermoproteaceae</taxon>
        <taxon>Pyrobaculum</taxon>
    </lineage>
</organism>
<dbReference type="RefSeq" id="WP_011848787.1">
    <property type="nucleotide sequence ID" value="NC_009073.1"/>
</dbReference>
<name>A3MSB3_PYRCJ</name>
<dbReference type="Proteomes" id="UP000001431">
    <property type="component" value="Chromosome"/>
</dbReference>
<dbReference type="SUPFAM" id="SSF50998">
    <property type="entry name" value="Quinoprotein alcohol dehydrogenase-like"/>
    <property type="match status" value="1"/>
</dbReference>
<dbReference type="OrthoDB" id="28327at2157"/>
<protein>
    <submittedName>
        <fullName evidence="2">Uncharacterized protein</fullName>
    </submittedName>
</protein>
<dbReference type="AlphaFoldDB" id="A3MSB3"/>
<evidence type="ECO:0000256" key="1">
    <source>
        <dbReference type="SAM" id="Phobius"/>
    </source>
</evidence>
<dbReference type="EMBL" id="CP000561">
    <property type="protein sequence ID" value="ABO07530.1"/>
    <property type="molecule type" value="Genomic_DNA"/>
</dbReference>
<dbReference type="eggNOG" id="arCOG05471">
    <property type="taxonomic scope" value="Archaea"/>
</dbReference>
<dbReference type="GeneID" id="4908720"/>
<keyword evidence="1" id="KW-0472">Membrane</keyword>
<dbReference type="InterPro" id="IPR015943">
    <property type="entry name" value="WD40/YVTN_repeat-like_dom_sf"/>
</dbReference>
<keyword evidence="3" id="KW-1185">Reference proteome</keyword>